<dbReference type="GO" id="GO:0006508">
    <property type="term" value="P:proteolysis"/>
    <property type="evidence" value="ECO:0007669"/>
    <property type="project" value="UniProtKB-KW"/>
</dbReference>
<accession>A0A0K6ICQ5</accession>
<keyword evidence="10" id="KW-1185">Reference proteome</keyword>
<evidence type="ECO:0000256" key="4">
    <source>
        <dbReference type="ARBA" id="ARBA00022801"/>
    </source>
</evidence>
<dbReference type="PANTHER" id="PTHR43660:SF1">
    <property type="entry name" value="DIPEPTIDYL CARBOXYPEPTIDASE"/>
    <property type="match status" value="1"/>
</dbReference>
<dbReference type="Gene3D" id="1.10.1370.10">
    <property type="entry name" value="Neurolysin, domain 3"/>
    <property type="match status" value="1"/>
</dbReference>
<evidence type="ECO:0000256" key="3">
    <source>
        <dbReference type="ARBA" id="ARBA00022723"/>
    </source>
</evidence>
<keyword evidence="3 7" id="KW-0479">Metal-binding</keyword>
<dbReference type="Proteomes" id="UP000183900">
    <property type="component" value="Unassembled WGS sequence"/>
</dbReference>
<dbReference type="InterPro" id="IPR034005">
    <property type="entry name" value="M3A_DCP"/>
</dbReference>
<dbReference type="GO" id="GO:0046872">
    <property type="term" value="F:metal ion binding"/>
    <property type="evidence" value="ECO:0007669"/>
    <property type="project" value="UniProtKB-UniRule"/>
</dbReference>
<dbReference type="CDD" id="cd06456">
    <property type="entry name" value="M3A_DCP"/>
    <property type="match status" value="1"/>
</dbReference>
<sequence length="681" mass="75788">MSGNPLLTVWSTPFGLPPFADITPAHFREAFETAMQSARKEINAIANQAEAPSFSNTIIALETAGEDLSRVARTFFNLTGAHTNAELQDIERDMAPKLAKHSSDTMLNPKLAARVFDLWERRDSLGLTGEQLRVLERYKLGFTRSGAGLDEAGKARMAEIGQELATLGTRFAQNVLKDESSYQLVLETEEDRAGLPDFLLAAAAAAARDRGLEGKHVITLSRSSIEPFLQFSTNREKREEAFKAWAARGETGGETDNREIVARTLALRAEKAQLLGYPHYAAYKLDDCMAKTPEAVRALLTRVWAPAVAQARTERDKLAEAARAEGNNAPIAPWDWRYYSEKVRKRDHDIDEAELKPYLQLDKMIEAAFDTATRLFGLTFKEHKGLPVYHPDVRVFEVRARDGKHVGLFLGDYFARPSKRSGAWMSAFRPQHRAKGEVTPIIVNVMNFSKGADGEAALLTFDDARTLFHEFGHGLHGLLSNVTYPSISGTSVARDFVELPSQLYEHWLSQPEVLSRFAVHYKTGEPMPKALLDKVLGARNFNQGFATVEYTACALLDLNIHEIADPAGIDVTAYEKRALAEIGMPEEIIMRHRIPHFSHAFSGEGYSSGYYSYMWSEVMDADAFGAFEETGNIFDPATATRLHDFIYSAGGRQDPEEAYKSFRGRGPDIDALLEKRGLKAA</sequence>
<dbReference type="EMBL" id="CYHE01000023">
    <property type="protein sequence ID" value="CUB00895.1"/>
    <property type="molecule type" value="Genomic_DNA"/>
</dbReference>
<name>A0A0K6ICQ5_9HYPH</name>
<dbReference type="Gene3D" id="3.40.390.10">
    <property type="entry name" value="Collagenase (Catalytic Domain)"/>
    <property type="match status" value="1"/>
</dbReference>
<organism evidence="9 10">
    <name type="scientific">Pannonibacter indicus</name>
    <dbReference type="NCBI Taxonomy" id="466044"/>
    <lineage>
        <taxon>Bacteria</taxon>
        <taxon>Pseudomonadati</taxon>
        <taxon>Pseudomonadota</taxon>
        <taxon>Alphaproteobacteria</taxon>
        <taxon>Hyphomicrobiales</taxon>
        <taxon>Stappiaceae</taxon>
        <taxon>Pannonibacter</taxon>
    </lineage>
</organism>
<keyword evidence="6 7" id="KW-0482">Metalloprotease</keyword>
<dbReference type="Gene3D" id="1.10.1370.40">
    <property type="match status" value="1"/>
</dbReference>
<protein>
    <submittedName>
        <fullName evidence="9">Zn-dependent oligopeptidase</fullName>
    </submittedName>
</protein>
<evidence type="ECO:0000256" key="6">
    <source>
        <dbReference type="ARBA" id="ARBA00023049"/>
    </source>
</evidence>
<evidence type="ECO:0000256" key="1">
    <source>
        <dbReference type="ARBA" id="ARBA00006040"/>
    </source>
</evidence>
<keyword evidence="4 7" id="KW-0378">Hydrolase</keyword>
<dbReference type="PANTHER" id="PTHR43660">
    <property type="entry name" value="DIPEPTIDYL CARBOXYPEPTIDASE"/>
    <property type="match status" value="1"/>
</dbReference>
<dbReference type="FunFam" id="3.40.390.10:FF:000009">
    <property type="entry name" value="Oligopeptidase A"/>
    <property type="match status" value="1"/>
</dbReference>
<evidence type="ECO:0000313" key="9">
    <source>
        <dbReference type="EMBL" id="CUB00895.1"/>
    </source>
</evidence>
<proteinExistence type="inferred from homology"/>
<dbReference type="Pfam" id="PF01432">
    <property type="entry name" value="Peptidase_M3"/>
    <property type="match status" value="1"/>
</dbReference>
<keyword evidence="5 7" id="KW-0862">Zinc</keyword>
<evidence type="ECO:0000313" key="10">
    <source>
        <dbReference type="Proteomes" id="UP000183900"/>
    </source>
</evidence>
<evidence type="ECO:0000256" key="2">
    <source>
        <dbReference type="ARBA" id="ARBA00022670"/>
    </source>
</evidence>
<dbReference type="OrthoDB" id="9773538at2"/>
<dbReference type="RefSeq" id="WP_055457174.1">
    <property type="nucleotide sequence ID" value="NZ_CYHE01000023.1"/>
</dbReference>
<dbReference type="InterPro" id="IPR001567">
    <property type="entry name" value="Pept_M3A_M3B_dom"/>
</dbReference>
<feature type="domain" description="Peptidase M3A/M3B catalytic" evidence="8">
    <location>
        <begin position="229"/>
        <end position="677"/>
    </location>
</feature>
<evidence type="ECO:0000256" key="7">
    <source>
        <dbReference type="RuleBase" id="RU003435"/>
    </source>
</evidence>
<keyword evidence="2 7" id="KW-0645">Protease</keyword>
<dbReference type="AlphaFoldDB" id="A0A0K6ICQ5"/>
<dbReference type="SUPFAM" id="SSF55486">
    <property type="entry name" value="Metalloproteases ('zincins'), catalytic domain"/>
    <property type="match status" value="1"/>
</dbReference>
<reference evidence="10" key="1">
    <citation type="submission" date="2015-08" db="EMBL/GenBank/DDBJ databases">
        <authorList>
            <person name="Varghese N."/>
        </authorList>
    </citation>
    <scope>NUCLEOTIDE SEQUENCE [LARGE SCALE GENOMIC DNA]</scope>
    <source>
        <strain evidence="10">DSM 23407</strain>
    </source>
</reference>
<gene>
    <name evidence="9" type="ORF">Ga0061067_12324</name>
</gene>
<dbReference type="InterPro" id="IPR024079">
    <property type="entry name" value="MetalloPept_cat_dom_sf"/>
</dbReference>
<evidence type="ECO:0000256" key="5">
    <source>
        <dbReference type="ARBA" id="ARBA00022833"/>
    </source>
</evidence>
<dbReference type="GO" id="GO:0005829">
    <property type="term" value="C:cytosol"/>
    <property type="evidence" value="ECO:0007669"/>
    <property type="project" value="UniProtKB-ARBA"/>
</dbReference>
<evidence type="ECO:0000259" key="8">
    <source>
        <dbReference type="Pfam" id="PF01432"/>
    </source>
</evidence>
<dbReference type="InterPro" id="IPR024077">
    <property type="entry name" value="Neurolysin/TOP_dom2"/>
</dbReference>
<dbReference type="GO" id="GO:0004222">
    <property type="term" value="F:metalloendopeptidase activity"/>
    <property type="evidence" value="ECO:0007669"/>
    <property type="project" value="InterPro"/>
</dbReference>
<comment type="cofactor">
    <cofactor evidence="7">
        <name>Zn(2+)</name>
        <dbReference type="ChEBI" id="CHEBI:29105"/>
    </cofactor>
    <text evidence="7">Binds 1 zinc ion.</text>
</comment>
<dbReference type="InterPro" id="IPR045090">
    <property type="entry name" value="Pept_M3A_M3B"/>
</dbReference>
<dbReference type="GO" id="GO:0004180">
    <property type="term" value="F:carboxypeptidase activity"/>
    <property type="evidence" value="ECO:0007669"/>
    <property type="project" value="TreeGrafter"/>
</dbReference>
<comment type="similarity">
    <text evidence="1 7">Belongs to the peptidase M3 family.</text>
</comment>